<dbReference type="CDD" id="cd04907">
    <property type="entry name" value="ACT_ThrD-I_2"/>
    <property type="match status" value="1"/>
</dbReference>
<dbReference type="SUPFAM" id="SSF55021">
    <property type="entry name" value="ACT-like"/>
    <property type="match status" value="1"/>
</dbReference>
<evidence type="ECO:0000256" key="3">
    <source>
        <dbReference type="ARBA" id="ARBA00022898"/>
    </source>
</evidence>
<evidence type="ECO:0000313" key="8">
    <source>
        <dbReference type="Proteomes" id="UP000824890"/>
    </source>
</evidence>
<reference evidence="7 8" key="1">
    <citation type="submission" date="2021-05" db="EMBL/GenBank/DDBJ databases">
        <title>Genome Assembly of Synthetic Allotetraploid Brassica napus Reveals Homoeologous Exchanges between Subgenomes.</title>
        <authorList>
            <person name="Davis J.T."/>
        </authorList>
    </citation>
    <scope>NUCLEOTIDE SEQUENCE [LARGE SCALE GENOMIC DNA]</scope>
    <source>
        <strain evidence="8">cv. Da-Ae</strain>
        <tissue evidence="7">Seedling</tissue>
    </source>
</reference>
<organism evidence="7 8">
    <name type="scientific">Brassica napus</name>
    <name type="common">Rape</name>
    <dbReference type="NCBI Taxonomy" id="3708"/>
    <lineage>
        <taxon>Eukaryota</taxon>
        <taxon>Viridiplantae</taxon>
        <taxon>Streptophyta</taxon>
        <taxon>Embryophyta</taxon>
        <taxon>Tracheophyta</taxon>
        <taxon>Spermatophyta</taxon>
        <taxon>Magnoliopsida</taxon>
        <taxon>eudicotyledons</taxon>
        <taxon>Gunneridae</taxon>
        <taxon>Pentapetalae</taxon>
        <taxon>rosids</taxon>
        <taxon>malvids</taxon>
        <taxon>Brassicales</taxon>
        <taxon>Brassicaceae</taxon>
        <taxon>Brassiceae</taxon>
        <taxon>Brassica</taxon>
    </lineage>
</organism>
<dbReference type="InterPro" id="IPR001721">
    <property type="entry name" value="TD_ACT-like"/>
</dbReference>
<dbReference type="InterPro" id="IPR038110">
    <property type="entry name" value="TD_ACT-like_sf"/>
</dbReference>
<protein>
    <recommendedName>
        <fullName evidence="6">ACT-like domain-containing protein</fullName>
    </recommendedName>
</protein>
<comment type="cofactor">
    <cofactor evidence="1">
        <name>pyridoxal 5'-phosphate</name>
        <dbReference type="ChEBI" id="CHEBI:597326"/>
    </cofactor>
</comment>
<evidence type="ECO:0000259" key="6">
    <source>
        <dbReference type="PROSITE" id="PS51672"/>
    </source>
</evidence>
<feature type="domain" description="ACT-like" evidence="6">
    <location>
        <begin position="52"/>
        <end position="123"/>
    </location>
</feature>
<sequence>MFVGVPTHGELKTLEKRMESSQLRTRNLTTSDLVRDYLRYLMGERSSIGEEILCQFSFPERHGALINFLDSFSPRWNISLFHYRAEGGAGANVLVGIQVPEQNMAYFRNRAQVLGYEYVLTLFSSFLCTEFKAVMERPNQEGSRRNMRDQKFVLA</sequence>
<evidence type="ECO:0000256" key="2">
    <source>
        <dbReference type="ARBA" id="ARBA00022605"/>
    </source>
</evidence>
<dbReference type="Pfam" id="PF00585">
    <property type="entry name" value="Thr_dehydrat_C"/>
    <property type="match status" value="1"/>
</dbReference>
<gene>
    <name evidence="7" type="ORF">HID58_022348</name>
</gene>
<keyword evidence="2" id="KW-0028">Amino-acid biosynthesis</keyword>
<keyword evidence="3" id="KW-0663">Pyridoxal phosphate</keyword>
<dbReference type="InterPro" id="IPR050147">
    <property type="entry name" value="Ser/Thr_Dehydratase"/>
</dbReference>
<dbReference type="EMBL" id="JAGKQM010000006">
    <property type="protein sequence ID" value="KAH0922330.1"/>
    <property type="molecule type" value="Genomic_DNA"/>
</dbReference>
<name>A0ABQ8D1A1_BRANA</name>
<evidence type="ECO:0000256" key="4">
    <source>
        <dbReference type="ARBA" id="ARBA00023239"/>
    </source>
</evidence>
<comment type="caution">
    <text evidence="7">The sequence shown here is derived from an EMBL/GenBank/DDBJ whole genome shotgun (WGS) entry which is preliminary data.</text>
</comment>
<dbReference type="Gene3D" id="3.40.1020.10">
    <property type="entry name" value="Biosynthetic Threonine Deaminase, Domain 3"/>
    <property type="match status" value="1"/>
</dbReference>
<evidence type="ECO:0000256" key="1">
    <source>
        <dbReference type="ARBA" id="ARBA00001933"/>
    </source>
</evidence>
<accession>A0ABQ8D1A1</accession>
<dbReference type="PROSITE" id="PS51672">
    <property type="entry name" value="ACT_LIKE"/>
    <property type="match status" value="1"/>
</dbReference>
<dbReference type="PANTHER" id="PTHR48078:SF11">
    <property type="entry name" value="THREONINE DEHYDRATASE, MITOCHONDRIAL"/>
    <property type="match status" value="1"/>
</dbReference>
<dbReference type="InterPro" id="IPR045865">
    <property type="entry name" value="ACT-like_dom_sf"/>
</dbReference>
<dbReference type="PANTHER" id="PTHR48078">
    <property type="entry name" value="THREONINE DEHYDRATASE, MITOCHONDRIAL-RELATED"/>
    <property type="match status" value="1"/>
</dbReference>
<keyword evidence="4" id="KW-0456">Lyase</keyword>
<dbReference type="Proteomes" id="UP000824890">
    <property type="component" value="Unassembled WGS sequence"/>
</dbReference>
<evidence type="ECO:0000313" key="7">
    <source>
        <dbReference type="EMBL" id="KAH0922330.1"/>
    </source>
</evidence>
<comment type="pathway">
    <text evidence="5">Amino-acid biosynthesis.</text>
</comment>
<proteinExistence type="predicted"/>
<keyword evidence="8" id="KW-1185">Reference proteome</keyword>
<evidence type="ECO:0000256" key="5">
    <source>
        <dbReference type="ARBA" id="ARBA00029440"/>
    </source>
</evidence>